<gene>
    <name evidence="5" type="ORF">ACFSAH_14125</name>
</gene>
<dbReference type="SUPFAM" id="SSF53474">
    <property type="entry name" value="alpha/beta-Hydrolases"/>
    <property type="match status" value="1"/>
</dbReference>
<dbReference type="PANTHER" id="PTHR48081:SF33">
    <property type="entry name" value="KYNURENINE FORMAMIDASE"/>
    <property type="match status" value="1"/>
</dbReference>
<dbReference type="InterPro" id="IPR050300">
    <property type="entry name" value="GDXG_lipolytic_enzyme"/>
</dbReference>
<dbReference type="Pfam" id="PF20434">
    <property type="entry name" value="BD-FAE"/>
    <property type="match status" value="1"/>
</dbReference>
<evidence type="ECO:0000259" key="3">
    <source>
        <dbReference type="Pfam" id="PF02230"/>
    </source>
</evidence>
<keyword evidence="2" id="KW-0472">Membrane</keyword>
<feature type="domain" description="BD-FAE-like" evidence="4">
    <location>
        <begin position="71"/>
        <end position="126"/>
    </location>
</feature>
<keyword evidence="1 5" id="KW-0378">Hydrolase</keyword>
<dbReference type="Gene3D" id="3.40.50.1820">
    <property type="entry name" value="alpha/beta hydrolase"/>
    <property type="match status" value="1"/>
</dbReference>
<dbReference type="PANTHER" id="PTHR48081">
    <property type="entry name" value="AB HYDROLASE SUPERFAMILY PROTEIN C4A8.06C"/>
    <property type="match status" value="1"/>
</dbReference>
<comment type="caution">
    <text evidence="5">The sequence shown here is derived from an EMBL/GenBank/DDBJ whole genome shotgun (WGS) entry which is preliminary data.</text>
</comment>
<feature type="transmembrane region" description="Helical" evidence="2">
    <location>
        <begin position="12"/>
        <end position="33"/>
    </location>
</feature>
<dbReference type="InterPro" id="IPR049492">
    <property type="entry name" value="BD-FAE-like_dom"/>
</dbReference>
<dbReference type="InterPro" id="IPR029058">
    <property type="entry name" value="AB_hydrolase_fold"/>
</dbReference>
<proteinExistence type="predicted"/>
<evidence type="ECO:0000313" key="6">
    <source>
        <dbReference type="Proteomes" id="UP001597118"/>
    </source>
</evidence>
<evidence type="ECO:0000256" key="2">
    <source>
        <dbReference type="SAM" id="Phobius"/>
    </source>
</evidence>
<dbReference type="RefSeq" id="WP_379663387.1">
    <property type="nucleotide sequence ID" value="NZ_JBHUDG010000034.1"/>
</dbReference>
<feature type="domain" description="Phospholipase/carboxylesterase/thioesterase" evidence="3">
    <location>
        <begin position="167"/>
        <end position="299"/>
    </location>
</feature>
<accession>A0ABW4IE39</accession>
<keyword evidence="2" id="KW-0812">Transmembrane</keyword>
<evidence type="ECO:0000259" key="4">
    <source>
        <dbReference type="Pfam" id="PF20434"/>
    </source>
</evidence>
<protein>
    <submittedName>
        <fullName evidence="5">Alpha/beta hydrolase</fullName>
    </submittedName>
</protein>
<keyword evidence="2" id="KW-1133">Transmembrane helix</keyword>
<name>A0ABW4IE39_9SPHI</name>
<evidence type="ECO:0000256" key="1">
    <source>
        <dbReference type="ARBA" id="ARBA00022801"/>
    </source>
</evidence>
<reference evidence="6" key="1">
    <citation type="journal article" date="2019" name="Int. J. Syst. Evol. Microbiol.">
        <title>The Global Catalogue of Microorganisms (GCM) 10K type strain sequencing project: providing services to taxonomists for standard genome sequencing and annotation.</title>
        <authorList>
            <consortium name="The Broad Institute Genomics Platform"/>
            <consortium name="The Broad Institute Genome Sequencing Center for Infectious Disease"/>
            <person name="Wu L."/>
            <person name="Ma J."/>
        </authorList>
    </citation>
    <scope>NUCLEOTIDE SEQUENCE [LARGE SCALE GENOMIC DNA]</scope>
    <source>
        <strain evidence="6">CCUG 53762</strain>
    </source>
</reference>
<dbReference type="InterPro" id="IPR003140">
    <property type="entry name" value="PLipase/COase/thioEstase"/>
</dbReference>
<evidence type="ECO:0000313" key="5">
    <source>
        <dbReference type="EMBL" id="MFD1631015.1"/>
    </source>
</evidence>
<sequence>MENININESRILVLKNRGIVIVLSIFFSTILYGQNKKDNIDRLSSISVVKDIRYATRPDSVSNDVSSDRLLDLYIPNDNKGSKLPVYIYIHGGGFSGGDKNQHKAFCAKLASYGIAVISPNYRLYLKHNKITGASCRSNMSKGLPQTGAFNQGLQQAIKQASGDAVLVLNWIKENSKKYNLDTNSITISGGSAGAITALYTGLSTNSAKVRVKNVVNLWGGIENNNQIINTNIPVLTFHGDKDDLISVDYAYSLHQFLKEKGNLSSKLIIMEGIGHGAPAYNEVINNKMETILDFLKEHR</sequence>
<dbReference type="GO" id="GO:0016787">
    <property type="term" value="F:hydrolase activity"/>
    <property type="evidence" value="ECO:0007669"/>
    <property type="project" value="UniProtKB-KW"/>
</dbReference>
<dbReference type="Pfam" id="PF02230">
    <property type="entry name" value="Abhydrolase_2"/>
    <property type="match status" value="1"/>
</dbReference>
<keyword evidence="6" id="KW-1185">Reference proteome</keyword>
<organism evidence="5 6">
    <name type="scientific">Pseudopedobacter beijingensis</name>
    <dbReference type="NCBI Taxonomy" id="1207056"/>
    <lineage>
        <taxon>Bacteria</taxon>
        <taxon>Pseudomonadati</taxon>
        <taxon>Bacteroidota</taxon>
        <taxon>Sphingobacteriia</taxon>
        <taxon>Sphingobacteriales</taxon>
        <taxon>Sphingobacteriaceae</taxon>
        <taxon>Pseudopedobacter</taxon>
    </lineage>
</organism>
<dbReference type="Proteomes" id="UP001597118">
    <property type="component" value="Unassembled WGS sequence"/>
</dbReference>
<dbReference type="EMBL" id="JBHUDG010000034">
    <property type="protein sequence ID" value="MFD1631015.1"/>
    <property type="molecule type" value="Genomic_DNA"/>
</dbReference>